<dbReference type="AlphaFoldDB" id="A0A3L6SC55"/>
<protein>
    <recommendedName>
        <fullName evidence="6">Glutamate dehydrogenase</fullName>
    </recommendedName>
</protein>
<evidence type="ECO:0000256" key="2">
    <source>
        <dbReference type="ARBA" id="ARBA00023002"/>
    </source>
</evidence>
<dbReference type="PANTHER" id="PTHR11606:SF29">
    <property type="entry name" value="GLUTAMATE DEHYDROGENASE 3-RELATED"/>
    <property type="match status" value="1"/>
</dbReference>
<evidence type="ECO:0000256" key="5">
    <source>
        <dbReference type="ARBA" id="ARBA00048577"/>
    </source>
</evidence>
<name>A0A3L6SC55_PANMI</name>
<evidence type="ECO:0000256" key="4">
    <source>
        <dbReference type="ARBA" id="ARBA00047867"/>
    </source>
</evidence>
<feature type="domain" description="Glutamate/phenylalanine/leucine/valine/L-tryptophan dehydrogenase C-terminal" evidence="11">
    <location>
        <begin position="178"/>
        <end position="439"/>
    </location>
</feature>
<feature type="binding site" evidence="8">
    <location>
        <position position="90"/>
    </location>
    <ligand>
        <name>substrate</name>
    </ligand>
</feature>
<evidence type="ECO:0000256" key="3">
    <source>
        <dbReference type="ARBA" id="ARBA00023027"/>
    </source>
</evidence>
<comment type="similarity">
    <text evidence="1 6 10">Belongs to the Glu/Leu/Phe/Val dehydrogenases family.</text>
</comment>
<dbReference type="STRING" id="4540.A0A3L6SC55"/>
<dbReference type="InterPro" id="IPR014362">
    <property type="entry name" value="Glu_DH"/>
</dbReference>
<dbReference type="InterPro" id="IPR046346">
    <property type="entry name" value="Aminoacid_DH-like_N_sf"/>
</dbReference>
<dbReference type="GO" id="GO:0004352">
    <property type="term" value="F:glutamate dehydrogenase (NAD+) activity"/>
    <property type="evidence" value="ECO:0007669"/>
    <property type="project" value="TreeGrafter"/>
</dbReference>
<keyword evidence="13" id="KW-1185">Reference proteome</keyword>
<evidence type="ECO:0000256" key="1">
    <source>
        <dbReference type="ARBA" id="ARBA00006382"/>
    </source>
</evidence>
<dbReference type="PANTHER" id="PTHR11606">
    <property type="entry name" value="GLUTAMATE DEHYDROGENASE"/>
    <property type="match status" value="1"/>
</dbReference>
<feature type="binding site" evidence="8">
    <location>
        <position position="216"/>
    </location>
    <ligand>
        <name>NAD(+)</name>
        <dbReference type="ChEBI" id="CHEBI:57540"/>
    </ligand>
</feature>
<evidence type="ECO:0000313" key="13">
    <source>
        <dbReference type="Proteomes" id="UP000275267"/>
    </source>
</evidence>
<dbReference type="EMBL" id="PQIB02000005">
    <property type="protein sequence ID" value="RLN18119.1"/>
    <property type="molecule type" value="Genomic_DNA"/>
</dbReference>
<dbReference type="CDD" id="cd01076">
    <property type="entry name" value="NAD_bind_1_Glu_DH"/>
    <property type="match status" value="1"/>
</dbReference>
<dbReference type="InterPro" id="IPR033922">
    <property type="entry name" value="NAD_bind_Glu_DH"/>
</dbReference>
<dbReference type="InterPro" id="IPR006096">
    <property type="entry name" value="Glu/Leu/Phe/Val/Trp_DH_C"/>
</dbReference>
<dbReference type="Gene3D" id="3.40.50.10860">
    <property type="entry name" value="Leucine Dehydrogenase, chain A, domain 1"/>
    <property type="match status" value="1"/>
</dbReference>
<dbReference type="GO" id="GO:0005739">
    <property type="term" value="C:mitochondrion"/>
    <property type="evidence" value="ECO:0007669"/>
    <property type="project" value="TreeGrafter"/>
</dbReference>
<dbReference type="InterPro" id="IPR036291">
    <property type="entry name" value="NAD(P)-bd_dom_sf"/>
</dbReference>
<organism evidence="12 13">
    <name type="scientific">Panicum miliaceum</name>
    <name type="common">Proso millet</name>
    <name type="synonym">Broomcorn millet</name>
    <dbReference type="NCBI Taxonomy" id="4540"/>
    <lineage>
        <taxon>Eukaryota</taxon>
        <taxon>Viridiplantae</taxon>
        <taxon>Streptophyta</taxon>
        <taxon>Embryophyta</taxon>
        <taxon>Tracheophyta</taxon>
        <taxon>Spermatophyta</taxon>
        <taxon>Magnoliopsida</taxon>
        <taxon>Liliopsida</taxon>
        <taxon>Poales</taxon>
        <taxon>Poaceae</taxon>
        <taxon>PACMAD clade</taxon>
        <taxon>Panicoideae</taxon>
        <taxon>Panicodae</taxon>
        <taxon>Paniceae</taxon>
        <taxon>Panicinae</taxon>
        <taxon>Panicum</taxon>
        <taxon>Panicum sect. Panicum</taxon>
    </lineage>
</organism>
<dbReference type="InterPro" id="IPR006095">
    <property type="entry name" value="Glu/Leu/Phe/Val/Trp_DH"/>
</dbReference>
<proteinExistence type="inferred from homology"/>
<comment type="catalytic activity">
    <reaction evidence="5">
        <text>L-glutamate + NADP(+) + H2O = 2-oxoglutarate + NH4(+) + NADPH + H(+)</text>
        <dbReference type="Rhea" id="RHEA:11612"/>
        <dbReference type="ChEBI" id="CHEBI:15377"/>
        <dbReference type="ChEBI" id="CHEBI:15378"/>
        <dbReference type="ChEBI" id="CHEBI:16810"/>
        <dbReference type="ChEBI" id="CHEBI:28938"/>
        <dbReference type="ChEBI" id="CHEBI:29985"/>
        <dbReference type="ChEBI" id="CHEBI:57783"/>
        <dbReference type="ChEBI" id="CHEBI:58349"/>
        <dbReference type="EC" id="1.4.1.3"/>
    </reaction>
</comment>
<feature type="binding site" evidence="8">
    <location>
        <position position="375"/>
    </location>
    <ligand>
        <name>substrate</name>
    </ligand>
</feature>
<dbReference type="Proteomes" id="UP000275267">
    <property type="component" value="Unassembled WGS sequence"/>
</dbReference>
<evidence type="ECO:0000256" key="8">
    <source>
        <dbReference type="PIRSR" id="PIRSR000185-2"/>
    </source>
</evidence>
<dbReference type="Gene3D" id="3.40.50.720">
    <property type="entry name" value="NAD(P)-binding Rossmann-like Domain"/>
    <property type="match status" value="1"/>
</dbReference>
<feature type="site" description="Important for catalysis" evidence="9">
    <location>
        <position position="142"/>
    </location>
</feature>
<dbReference type="InterPro" id="IPR033524">
    <property type="entry name" value="Glu/Leu/Phe/Val_DH_AS"/>
</dbReference>
<feature type="active site" description="Proton donor" evidence="7">
    <location>
        <position position="102"/>
    </location>
</feature>
<accession>A0A3L6SC55</accession>
<evidence type="ECO:0000313" key="12">
    <source>
        <dbReference type="EMBL" id="RLN18119.1"/>
    </source>
</evidence>
<dbReference type="SUPFAM" id="SSF53223">
    <property type="entry name" value="Aminoacid dehydrogenase-like, N-terminal domain"/>
    <property type="match status" value="1"/>
</dbReference>
<keyword evidence="2 6" id="KW-0560">Oxidoreductase</keyword>
<keyword evidence="8" id="KW-0547">Nucleotide-binding</keyword>
<evidence type="ECO:0000259" key="11">
    <source>
        <dbReference type="SMART" id="SM00839"/>
    </source>
</evidence>
<evidence type="ECO:0000256" key="10">
    <source>
        <dbReference type="RuleBase" id="RU004417"/>
    </source>
</evidence>
<gene>
    <name evidence="12" type="ORF">C2845_PM02G45180</name>
</gene>
<feature type="binding site" evidence="8">
    <location>
        <position position="66"/>
    </location>
    <ligand>
        <name>substrate</name>
    </ligand>
</feature>
<evidence type="ECO:0000256" key="6">
    <source>
        <dbReference type="PIRNR" id="PIRNR000185"/>
    </source>
</evidence>
<dbReference type="Pfam" id="PF00208">
    <property type="entry name" value="ELFV_dehydrog"/>
    <property type="match status" value="2"/>
</dbReference>
<comment type="caution">
    <text evidence="12">The sequence shown here is derived from an EMBL/GenBank/DDBJ whole genome shotgun (WGS) entry which is preliminary data.</text>
</comment>
<dbReference type="InterPro" id="IPR006097">
    <property type="entry name" value="Glu/Leu/Phe/Val/Trp_DH_dimer"/>
</dbReference>
<sequence>MNALAATSRNFKQAAKLLALDSKLEKSLLIPFREIKVECTIPKDDGTLASYVGFRVQHDNARGPMKGGIRYHHEVDPDEVNALAQLMTWKTAVANIPYGGAKGGIGCSPGELSISELERLTRVFTQKIHDLIGIHTDVPAPDMGTNSQTMAWILDEYSKFHGYSPAVVTGKPVDLGGSLGRDAATGRGVLFATEALLAEHGKGIAGQRFVIQGFGNVGSWAAQLITEAGGKVIAISDVTGAVKNLNGLDIAQLVKHSAQNRGIKGFNGGDAIDPNSLLTEECDVLIPAALGGVINKDNANDIKAKYIIEAANHPTDPEADEASHTLTVSNRLTRNLPLPVIFSDFFLCSIPQILSKKGVLILPDILANSGGVTVSYFEWVQNIQGFMWDEEKVNAELRTYMTRAFGDVKQMCRSHNCDLRMGAFTLGVNRVARATVLRGWEA</sequence>
<comment type="catalytic activity">
    <reaction evidence="4">
        <text>L-glutamate + NAD(+) + H2O = 2-oxoglutarate + NH4(+) + NADH + H(+)</text>
        <dbReference type="Rhea" id="RHEA:15133"/>
        <dbReference type="ChEBI" id="CHEBI:15377"/>
        <dbReference type="ChEBI" id="CHEBI:15378"/>
        <dbReference type="ChEBI" id="CHEBI:16810"/>
        <dbReference type="ChEBI" id="CHEBI:28938"/>
        <dbReference type="ChEBI" id="CHEBI:29985"/>
        <dbReference type="ChEBI" id="CHEBI:57540"/>
        <dbReference type="ChEBI" id="CHEBI:57945"/>
        <dbReference type="EC" id="1.4.1.3"/>
    </reaction>
</comment>
<reference evidence="13" key="1">
    <citation type="journal article" date="2019" name="Nat. Commun.">
        <title>The genome of broomcorn millet.</title>
        <authorList>
            <person name="Zou C."/>
            <person name="Miki D."/>
            <person name="Li D."/>
            <person name="Tang Q."/>
            <person name="Xiao L."/>
            <person name="Rajput S."/>
            <person name="Deng P."/>
            <person name="Jia W."/>
            <person name="Huang R."/>
            <person name="Zhang M."/>
            <person name="Sun Y."/>
            <person name="Hu J."/>
            <person name="Fu X."/>
            <person name="Schnable P.S."/>
            <person name="Li F."/>
            <person name="Zhang H."/>
            <person name="Feng B."/>
            <person name="Zhu X."/>
            <person name="Liu R."/>
            <person name="Schnable J.C."/>
            <person name="Zhu J.-K."/>
            <person name="Zhang H."/>
        </authorList>
    </citation>
    <scope>NUCLEOTIDE SEQUENCE [LARGE SCALE GENOMIC DNA]</scope>
</reference>
<dbReference type="GO" id="GO:0000166">
    <property type="term" value="F:nucleotide binding"/>
    <property type="evidence" value="ECO:0007669"/>
    <property type="project" value="UniProtKB-KW"/>
</dbReference>
<dbReference type="PRINTS" id="PR00082">
    <property type="entry name" value="GLFDHDRGNASE"/>
</dbReference>
<evidence type="ECO:0000256" key="7">
    <source>
        <dbReference type="PIRSR" id="PIRSR000185-1"/>
    </source>
</evidence>
<dbReference type="PIRSF" id="PIRSF000185">
    <property type="entry name" value="Glu_DH"/>
    <property type="match status" value="1"/>
</dbReference>
<evidence type="ECO:0000256" key="9">
    <source>
        <dbReference type="PIRSR" id="PIRSR000185-3"/>
    </source>
</evidence>
<dbReference type="SUPFAM" id="SSF51735">
    <property type="entry name" value="NAD(P)-binding Rossmann-fold domains"/>
    <property type="match status" value="1"/>
</dbReference>
<dbReference type="Pfam" id="PF02812">
    <property type="entry name" value="ELFV_dehydrog_N"/>
    <property type="match status" value="1"/>
</dbReference>
<dbReference type="OrthoDB" id="6718861at2759"/>
<keyword evidence="3 8" id="KW-0520">NAD</keyword>
<dbReference type="PROSITE" id="PS00074">
    <property type="entry name" value="GLFV_DEHYDROGENASE"/>
    <property type="match status" value="1"/>
</dbReference>
<dbReference type="SMART" id="SM00839">
    <property type="entry name" value="ELFV_dehydrog"/>
    <property type="match status" value="1"/>
</dbReference>
<feature type="binding site" evidence="8">
    <location>
        <position position="185"/>
    </location>
    <ligand>
        <name>NAD(+)</name>
        <dbReference type="ChEBI" id="CHEBI:57540"/>
    </ligand>
</feature>
<dbReference type="GO" id="GO:0006538">
    <property type="term" value="P:L-glutamate catabolic process"/>
    <property type="evidence" value="ECO:0007669"/>
    <property type="project" value="TreeGrafter"/>
</dbReference>
<dbReference type="FunFam" id="3.40.50.10860:FF:000003">
    <property type="entry name" value="Glutamate dehydrogenase"/>
    <property type="match status" value="1"/>
</dbReference>